<feature type="transmembrane region" description="Helical" evidence="7">
    <location>
        <begin position="364"/>
        <end position="382"/>
    </location>
</feature>
<evidence type="ECO:0000256" key="3">
    <source>
        <dbReference type="ARBA" id="ARBA00022692"/>
    </source>
</evidence>
<dbReference type="SUPFAM" id="SSF74863">
    <property type="entry name" value="Thiol:disulfide interchange protein DsbD, N-terminal domain (DsbD-alpha)"/>
    <property type="match status" value="1"/>
</dbReference>
<dbReference type="PANTHER" id="PTHR32234:SF0">
    <property type="entry name" value="THIOL:DISULFIDE INTERCHANGE PROTEIN DSBD"/>
    <property type="match status" value="1"/>
</dbReference>
<dbReference type="PANTHER" id="PTHR32234">
    <property type="entry name" value="THIOL:DISULFIDE INTERCHANGE PROTEIN DSBD"/>
    <property type="match status" value="1"/>
</dbReference>
<dbReference type="GO" id="GO:0017004">
    <property type="term" value="P:cytochrome complex assembly"/>
    <property type="evidence" value="ECO:0007669"/>
    <property type="project" value="UniProtKB-KW"/>
</dbReference>
<reference evidence="10" key="1">
    <citation type="submission" date="2006-12" db="EMBL/GenBank/DDBJ databases">
        <authorList>
            <person name="Fouts D.E."/>
            <person name="Nelson K.E."/>
            <person name="Sebastian Y."/>
        </authorList>
    </citation>
    <scope>NUCLEOTIDE SEQUENCE [LARGE SCALE GENOMIC DNA]</scope>
    <source>
        <strain evidence="10">81-176</strain>
    </source>
</reference>
<evidence type="ECO:0000259" key="8">
    <source>
        <dbReference type="PROSITE" id="PS51352"/>
    </source>
</evidence>
<feature type="transmembrane region" description="Helical" evidence="7">
    <location>
        <begin position="248"/>
        <end position="268"/>
    </location>
</feature>
<keyword evidence="2" id="KW-1003">Cell membrane</keyword>
<dbReference type="GO" id="GO:0047134">
    <property type="term" value="F:protein-disulfide reductase [NAD(P)H] activity"/>
    <property type="evidence" value="ECO:0007669"/>
    <property type="project" value="UniProtKB-EC"/>
</dbReference>
<protein>
    <submittedName>
        <fullName evidence="9">Thiol:disulfide interchange protein DsbD</fullName>
        <ecNumber evidence="9">1.8.1.8</ecNumber>
    </submittedName>
</protein>
<dbReference type="KEGG" id="cjj:CJJ81176_0631"/>
<dbReference type="EMBL" id="CP000538">
    <property type="protein sequence ID" value="EAQ73386.1"/>
    <property type="molecule type" value="Genomic_DNA"/>
</dbReference>
<keyword evidence="4" id="KW-0201">Cytochrome c-type biogenesis</keyword>
<dbReference type="InterPro" id="IPR028250">
    <property type="entry name" value="DsbDN"/>
</dbReference>
<dbReference type="InterPro" id="IPR012336">
    <property type="entry name" value="Thioredoxin-like_fold"/>
</dbReference>
<proteinExistence type="predicted"/>
<dbReference type="AlphaFoldDB" id="A0A0H3PBJ5"/>
<evidence type="ECO:0000313" key="9">
    <source>
        <dbReference type="EMBL" id="EAQ73386.1"/>
    </source>
</evidence>
<dbReference type="EC" id="1.8.1.8" evidence="9"/>
<dbReference type="eggNOG" id="COG4232">
    <property type="taxonomic scope" value="Bacteria"/>
</dbReference>
<dbReference type="InterPro" id="IPR013766">
    <property type="entry name" value="Thioredoxin_domain"/>
</dbReference>
<dbReference type="InterPro" id="IPR036929">
    <property type="entry name" value="DsbDN_sf"/>
</dbReference>
<evidence type="ECO:0000313" key="10">
    <source>
        <dbReference type="Proteomes" id="UP000000646"/>
    </source>
</evidence>
<keyword evidence="6 7" id="KW-0472">Membrane</keyword>
<feature type="transmembrane region" description="Helical" evidence="7">
    <location>
        <begin position="212"/>
        <end position="236"/>
    </location>
</feature>
<evidence type="ECO:0000256" key="1">
    <source>
        <dbReference type="ARBA" id="ARBA00004651"/>
    </source>
</evidence>
<feature type="transmembrane region" description="Helical" evidence="7">
    <location>
        <begin position="388"/>
        <end position="406"/>
    </location>
</feature>
<organism evidence="9 10">
    <name type="scientific">Campylobacter jejuni subsp. jejuni serotype O:23/36 (strain 81-176)</name>
    <dbReference type="NCBI Taxonomy" id="354242"/>
    <lineage>
        <taxon>Bacteria</taxon>
        <taxon>Pseudomonadati</taxon>
        <taxon>Campylobacterota</taxon>
        <taxon>Epsilonproteobacteria</taxon>
        <taxon>Campylobacterales</taxon>
        <taxon>Campylobacteraceae</taxon>
        <taxon>Campylobacter</taxon>
    </lineage>
</organism>
<dbReference type="CDD" id="cd02953">
    <property type="entry name" value="DsbDgamma"/>
    <property type="match status" value="1"/>
</dbReference>
<dbReference type="Pfam" id="PF11412">
    <property type="entry name" value="DsbD_N"/>
    <property type="match status" value="1"/>
</dbReference>
<dbReference type="NCBIfam" id="NF001419">
    <property type="entry name" value="PRK00293.1"/>
    <property type="match status" value="1"/>
</dbReference>
<dbReference type="InterPro" id="IPR003834">
    <property type="entry name" value="Cyt_c_assmbl_TM_dom"/>
</dbReference>
<feature type="transmembrane region" description="Helical" evidence="7">
    <location>
        <begin position="418"/>
        <end position="438"/>
    </location>
</feature>
<dbReference type="GO" id="GO:0005886">
    <property type="term" value="C:plasma membrane"/>
    <property type="evidence" value="ECO:0007669"/>
    <property type="project" value="UniProtKB-SubCell"/>
</dbReference>
<dbReference type="Proteomes" id="UP000000646">
    <property type="component" value="Chromosome"/>
</dbReference>
<keyword evidence="5 7" id="KW-1133">Transmembrane helix</keyword>
<feature type="transmembrane region" description="Helical" evidence="7">
    <location>
        <begin position="289"/>
        <end position="319"/>
    </location>
</feature>
<dbReference type="Gene3D" id="2.60.40.1250">
    <property type="entry name" value="Thiol:disulfide interchange protein DsbD, N-terminal domain"/>
    <property type="match status" value="1"/>
</dbReference>
<keyword evidence="9" id="KW-0560">Oxidoreductase</keyword>
<dbReference type="Pfam" id="PF02683">
    <property type="entry name" value="DsbD_TM"/>
    <property type="match status" value="1"/>
</dbReference>
<dbReference type="InterPro" id="IPR036249">
    <property type="entry name" value="Thioredoxin-like_sf"/>
</dbReference>
<dbReference type="Pfam" id="PF13098">
    <property type="entry name" value="Thioredoxin_2"/>
    <property type="match status" value="1"/>
</dbReference>
<evidence type="ECO:0000256" key="4">
    <source>
        <dbReference type="ARBA" id="ARBA00022748"/>
    </source>
</evidence>
<sequence>MRIFGIILLSFCLCFASILSLNEAFNVKSNSYNNSISIDIELGKDIYLYSNKLKLYINEKDISSLINLPQSSTRGNENVYYQKLNLALPNLLLEHFAKNTTNLIKLEFQGCSEQGLCYNPQTWYFDLISKKDAFEISKPYKTQKTDKKTKIESEESSIANFLATDNFFWILLSFFGYGLLLSLTPCILPMIPILSSLIVAKSNAKFSKKYSFFLSFIYVFFMSLAYAIAGVIASFLGASIQGILQKPIILILFALIFIAFAFAMFGAFRFELPLRFQTFIHKKSEKGKGVLGIAIMGFLSALIVGPCVAAPLAGALIYIANTGNALLGGSALFIMSFGMGIPLLFIGLGLGFIKPGFWMEKVKIFFGFVMLAMAIWILSRIIEENYILIAYGILGVFFSVFMGIFEKSFTIISKIKKSILILILAYSLSIFLGGLFGAKNFLNPLNFNTISASKSALSYDYINNFEQLKQEIQTNTKPIMLDFTASWCENCKLLDELTFSDERIIQKMQNYKLIKVDVSENNNEQIKTMKEFNVFGPPVLIFFENGKEKLKITGFISADDLLKKLEP</sequence>
<dbReference type="RefSeq" id="WP_002854923.1">
    <property type="nucleotide sequence ID" value="NC_008787.1"/>
</dbReference>
<evidence type="ECO:0000256" key="5">
    <source>
        <dbReference type="ARBA" id="ARBA00022989"/>
    </source>
</evidence>
<feature type="transmembrane region" description="Helical" evidence="7">
    <location>
        <begin position="167"/>
        <end position="200"/>
    </location>
</feature>
<dbReference type="PROSITE" id="PS51352">
    <property type="entry name" value="THIOREDOXIN_2"/>
    <property type="match status" value="1"/>
</dbReference>
<evidence type="ECO:0000256" key="7">
    <source>
        <dbReference type="SAM" id="Phobius"/>
    </source>
</evidence>
<dbReference type="Gene3D" id="3.40.30.10">
    <property type="entry name" value="Glutaredoxin"/>
    <property type="match status" value="1"/>
</dbReference>
<evidence type="ECO:0000256" key="6">
    <source>
        <dbReference type="ARBA" id="ARBA00023136"/>
    </source>
</evidence>
<feature type="transmembrane region" description="Helical" evidence="7">
    <location>
        <begin position="331"/>
        <end position="352"/>
    </location>
</feature>
<gene>
    <name evidence="9" type="primary">dsbD</name>
    <name evidence="9" type="ordered locus">CJJ81176_0631</name>
</gene>
<evidence type="ECO:0000256" key="2">
    <source>
        <dbReference type="ARBA" id="ARBA00022475"/>
    </source>
</evidence>
<dbReference type="InterPro" id="IPR035671">
    <property type="entry name" value="DsbD_gamma"/>
</dbReference>
<feature type="domain" description="Thioredoxin" evidence="8">
    <location>
        <begin position="430"/>
        <end position="567"/>
    </location>
</feature>
<dbReference type="SUPFAM" id="SSF52833">
    <property type="entry name" value="Thioredoxin-like"/>
    <property type="match status" value="1"/>
</dbReference>
<dbReference type="HOGENOM" id="CLU_014657_3_0_7"/>
<keyword evidence="3 7" id="KW-0812">Transmembrane</keyword>
<accession>A0A0H3PBJ5</accession>
<comment type="subcellular location">
    <subcellularLocation>
        <location evidence="1">Cell membrane</location>
        <topology evidence="1">Multi-pass membrane protein</topology>
    </subcellularLocation>
</comment>
<name>A0A0H3PBJ5_CAMJJ</name>
<dbReference type="GO" id="GO:0045454">
    <property type="term" value="P:cell redox homeostasis"/>
    <property type="evidence" value="ECO:0007669"/>
    <property type="project" value="TreeGrafter"/>
</dbReference>